<keyword evidence="2" id="KW-0812">Transmembrane</keyword>
<dbReference type="EMBL" id="JAGINX010000001">
    <property type="protein sequence ID" value="MBP2319190.1"/>
    <property type="molecule type" value="Genomic_DNA"/>
</dbReference>
<protein>
    <recommendedName>
        <fullName evidence="5">DUF308 domain-containing protein</fullName>
    </recommendedName>
</protein>
<proteinExistence type="predicted"/>
<evidence type="ECO:0000313" key="4">
    <source>
        <dbReference type="Proteomes" id="UP001519331"/>
    </source>
</evidence>
<dbReference type="RefSeq" id="WP_210049878.1">
    <property type="nucleotide sequence ID" value="NZ_JAGINX010000001.1"/>
</dbReference>
<feature type="region of interest" description="Disordered" evidence="1">
    <location>
        <begin position="1"/>
        <end position="35"/>
    </location>
</feature>
<evidence type="ECO:0008006" key="5">
    <source>
        <dbReference type="Google" id="ProtNLM"/>
    </source>
</evidence>
<feature type="transmembrane region" description="Helical" evidence="2">
    <location>
        <begin position="122"/>
        <end position="143"/>
    </location>
</feature>
<feature type="transmembrane region" description="Helical" evidence="2">
    <location>
        <begin position="89"/>
        <end position="110"/>
    </location>
</feature>
<name>A0ABS4T4W6_9MICC</name>
<evidence type="ECO:0000256" key="1">
    <source>
        <dbReference type="SAM" id="MobiDB-lite"/>
    </source>
</evidence>
<gene>
    <name evidence="3" type="ORF">JOF45_002209</name>
</gene>
<evidence type="ECO:0000313" key="3">
    <source>
        <dbReference type="EMBL" id="MBP2319190.1"/>
    </source>
</evidence>
<dbReference type="Proteomes" id="UP001519331">
    <property type="component" value="Unassembled WGS sequence"/>
</dbReference>
<sequence length="153" mass="15957">MEAERERKAERRRGREAELRRLQAEDRAAPKPTPRDRVQAGIIGAVAAFLFLLSTLPSPSVAQDLGILPLVVLGGTAAFRFLRGGLGNLIRVNAVDGAVFGMLLGAALLASGEAGSPSGMAIAGRVLIAVFFAAVSGGLAYLLRRRASTSSSD</sequence>
<feature type="transmembrane region" description="Helical" evidence="2">
    <location>
        <begin position="40"/>
        <end position="59"/>
    </location>
</feature>
<keyword evidence="2" id="KW-1133">Transmembrane helix</keyword>
<reference evidence="3 4" key="1">
    <citation type="submission" date="2021-03" db="EMBL/GenBank/DDBJ databases">
        <title>Sequencing the genomes of 1000 actinobacteria strains.</title>
        <authorList>
            <person name="Klenk H.-P."/>
        </authorList>
    </citation>
    <scope>NUCLEOTIDE SEQUENCE [LARGE SCALE GENOMIC DNA]</scope>
    <source>
        <strain evidence="3 4">DSM 12544</strain>
    </source>
</reference>
<organism evidence="3 4">
    <name type="scientific">Nesterenkonia lacusekhoensis</name>
    <dbReference type="NCBI Taxonomy" id="150832"/>
    <lineage>
        <taxon>Bacteria</taxon>
        <taxon>Bacillati</taxon>
        <taxon>Actinomycetota</taxon>
        <taxon>Actinomycetes</taxon>
        <taxon>Micrococcales</taxon>
        <taxon>Micrococcaceae</taxon>
        <taxon>Nesterenkonia</taxon>
    </lineage>
</organism>
<keyword evidence="2" id="KW-0472">Membrane</keyword>
<feature type="transmembrane region" description="Helical" evidence="2">
    <location>
        <begin position="65"/>
        <end position="82"/>
    </location>
</feature>
<keyword evidence="4" id="KW-1185">Reference proteome</keyword>
<accession>A0ABS4T4W6</accession>
<evidence type="ECO:0000256" key="2">
    <source>
        <dbReference type="SAM" id="Phobius"/>
    </source>
</evidence>
<comment type="caution">
    <text evidence="3">The sequence shown here is derived from an EMBL/GenBank/DDBJ whole genome shotgun (WGS) entry which is preliminary data.</text>
</comment>